<dbReference type="RefSeq" id="XP_040602772.1">
    <property type="nucleotide sequence ID" value="XM_040746838.1"/>
</dbReference>
<evidence type="ECO:0000313" key="2">
    <source>
        <dbReference type="Proteomes" id="UP000886700"/>
    </source>
</evidence>
<keyword evidence="2" id="KW-1185">Reference proteome</keyword>
<name>A0ABM2XJ34_MESAU</name>
<dbReference type="GeneID" id="106021054"/>
<sequence>MSKDVSRLQLPPSESRIHSEGALQNRPQTPVRTGVPRRTFKIRFPRFQTQIRNKLSQESGAGKPASRRVSGGARPCFEERRPAFQVRGPGSVREGPWPRAHDRPSAANSNPGLPRLSPISSPHSAPLHSATHSLRGDGAAPGADRESGGALVWTGSARALLFPGASVGPICTQGRRPDLSSGTRAESDALSRAPGSRRPTSRAPEGGPPPPGPPPQLLTYLNCSASARGATSPSRPPVDKPVSATRQSEGADLRPRPPGLLSPDAEPPLSEQLPATAGKGWCSAPSSGQVRSSRNHIPGPSFYNGSTSQLSCLCPDNDSGNKEKMQSILPGLKTDTGILVPGQSP</sequence>
<feature type="compositionally biased region" description="Polar residues" evidence="1">
    <location>
        <begin position="47"/>
        <end position="59"/>
    </location>
</feature>
<accession>A0ABM2XJ34</accession>
<dbReference type="Proteomes" id="UP000886700">
    <property type="component" value="Unplaced"/>
</dbReference>
<evidence type="ECO:0000256" key="1">
    <source>
        <dbReference type="SAM" id="MobiDB-lite"/>
    </source>
</evidence>
<feature type="region of interest" description="Disordered" evidence="1">
    <location>
        <begin position="166"/>
        <end position="308"/>
    </location>
</feature>
<evidence type="ECO:0000313" key="3">
    <source>
        <dbReference type="RefSeq" id="XP_040602772.1"/>
    </source>
</evidence>
<feature type="compositionally biased region" description="Pro residues" evidence="1">
    <location>
        <begin position="206"/>
        <end position="216"/>
    </location>
</feature>
<gene>
    <name evidence="3" type="primary">LOC106021054</name>
</gene>
<proteinExistence type="predicted"/>
<feature type="compositionally biased region" description="Polar residues" evidence="1">
    <location>
        <begin position="219"/>
        <end position="233"/>
    </location>
</feature>
<reference evidence="3" key="1">
    <citation type="submission" date="2025-08" db="UniProtKB">
        <authorList>
            <consortium name="RefSeq"/>
        </authorList>
    </citation>
    <scope>IDENTIFICATION</scope>
    <source>
        <tissue evidence="3">Liver</tissue>
    </source>
</reference>
<feature type="region of interest" description="Disordered" evidence="1">
    <location>
        <begin position="1"/>
        <end position="147"/>
    </location>
</feature>
<organism evidence="2 3">
    <name type="scientific">Mesocricetus auratus</name>
    <name type="common">Golden hamster</name>
    <dbReference type="NCBI Taxonomy" id="10036"/>
    <lineage>
        <taxon>Eukaryota</taxon>
        <taxon>Metazoa</taxon>
        <taxon>Chordata</taxon>
        <taxon>Craniata</taxon>
        <taxon>Vertebrata</taxon>
        <taxon>Euteleostomi</taxon>
        <taxon>Mammalia</taxon>
        <taxon>Eutheria</taxon>
        <taxon>Euarchontoglires</taxon>
        <taxon>Glires</taxon>
        <taxon>Rodentia</taxon>
        <taxon>Myomorpha</taxon>
        <taxon>Muroidea</taxon>
        <taxon>Cricetidae</taxon>
        <taxon>Cricetinae</taxon>
        <taxon>Mesocricetus</taxon>
    </lineage>
</organism>
<feature type="region of interest" description="Disordered" evidence="1">
    <location>
        <begin position="323"/>
        <end position="345"/>
    </location>
</feature>
<protein>
    <submittedName>
        <fullName evidence="3">Treacle protein-like isoform X1</fullName>
    </submittedName>
</protein>